<dbReference type="InterPro" id="IPR036165">
    <property type="entry name" value="YefM-like_sf"/>
</dbReference>
<reference evidence="3 4" key="1">
    <citation type="journal article" date="2021" name="Environ. Microbiol.">
        <title>Genetic insights into the dark matter of the mammalian gut microbiota through targeted genome reconstruction.</title>
        <authorList>
            <person name="Lugli G.A."/>
            <person name="Alessandri G."/>
            <person name="Milani C."/>
            <person name="Viappiani A."/>
            <person name="Fontana F."/>
            <person name="Tarracchini C."/>
            <person name="Mancabelli L."/>
            <person name="Argentini C."/>
            <person name="Ruiz L."/>
            <person name="Margolles A."/>
            <person name="van Sinderen D."/>
            <person name="Turroni F."/>
            <person name="Ventura M."/>
        </authorList>
    </citation>
    <scope>NUCLEOTIDE SEQUENCE [LARGE SCALE GENOMIC DNA]</scope>
    <source>
        <strain evidence="3 4">MA1</strain>
    </source>
</reference>
<comment type="similarity">
    <text evidence="1 2">Belongs to the phD/YefM antitoxin family.</text>
</comment>
<evidence type="ECO:0000313" key="3">
    <source>
        <dbReference type="EMBL" id="MCH9274837.1"/>
    </source>
</evidence>
<evidence type="ECO:0000256" key="2">
    <source>
        <dbReference type="RuleBase" id="RU362080"/>
    </source>
</evidence>
<reference evidence="3 4" key="2">
    <citation type="journal article" date="2021" name="Syst. Appl. Microbiol.">
        <title>Phylogenetic classification of ten novel species belonging to the genus Bifidobacterium comprising B. phasiani sp. nov., B. pongonis sp. nov., B. saguinibicoloris sp. nov., B. colobi sp. nov., B. simiiventris sp. nov., B. santillanense sp. nov., B. miconis sp. nov., B. amazonense sp. nov., B. pluvialisilvae sp. nov., and B. miconisargentati sp. nov.</title>
        <authorList>
            <person name="Lugli G.A."/>
            <person name="Calvete-Torre I."/>
            <person name="Alessandri G."/>
            <person name="Milani C."/>
            <person name="Turroni F."/>
            <person name="Laiolo P."/>
            <person name="Ossiprandi M.C."/>
            <person name="Margolles A."/>
            <person name="Ruiz L."/>
            <person name="Ventura M."/>
        </authorList>
    </citation>
    <scope>NUCLEOTIDE SEQUENCE [LARGE SCALE GENOMIC DNA]</scope>
    <source>
        <strain evidence="3 4">MA1</strain>
    </source>
</reference>
<sequence length="118" mass="13379">MTTSLSNIASQRIVQYPVQVQSSPGMENHMVQAVSYSAFRNNLKSYIRKVNEDADMLMVTNIDPEDNVIVMSVNDYDSLMESLRVYQNPYLRDKIARGLEQVRQGDAREHTLIEPGAA</sequence>
<comment type="function">
    <text evidence="2">Antitoxin component of a type II toxin-antitoxin (TA) system.</text>
</comment>
<dbReference type="NCBIfam" id="TIGR01552">
    <property type="entry name" value="phd_fam"/>
    <property type="match status" value="1"/>
</dbReference>
<gene>
    <name evidence="3" type="ORF">JS533_000840</name>
</gene>
<dbReference type="Proteomes" id="UP000710815">
    <property type="component" value="Unassembled WGS sequence"/>
</dbReference>
<organism evidence="3 4">
    <name type="scientific">Bifidobacterium amazonense</name>
    <dbReference type="NCBI Taxonomy" id="2809027"/>
    <lineage>
        <taxon>Bacteria</taxon>
        <taxon>Bacillati</taxon>
        <taxon>Actinomycetota</taxon>
        <taxon>Actinomycetes</taxon>
        <taxon>Bifidobacteriales</taxon>
        <taxon>Bifidobacteriaceae</taxon>
        <taxon>Bifidobacterium</taxon>
    </lineage>
</organism>
<dbReference type="EMBL" id="JAFEJT020000002">
    <property type="protein sequence ID" value="MCH9274837.1"/>
    <property type="molecule type" value="Genomic_DNA"/>
</dbReference>
<dbReference type="InterPro" id="IPR051405">
    <property type="entry name" value="phD/YefM_antitoxin"/>
</dbReference>
<comment type="caution">
    <text evidence="3">The sequence shown here is derived from an EMBL/GenBank/DDBJ whole genome shotgun (WGS) entry which is preliminary data.</text>
</comment>
<name>A0ABS9VRX0_9BIFI</name>
<evidence type="ECO:0000256" key="1">
    <source>
        <dbReference type="ARBA" id="ARBA00009981"/>
    </source>
</evidence>
<protein>
    <recommendedName>
        <fullName evidence="2">Antitoxin</fullName>
    </recommendedName>
</protein>
<dbReference type="Pfam" id="PF02604">
    <property type="entry name" value="PhdYeFM_antitox"/>
    <property type="match status" value="1"/>
</dbReference>
<dbReference type="PANTHER" id="PTHR33713">
    <property type="entry name" value="ANTITOXIN YAFN-RELATED"/>
    <property type="match status" value="1"/>
</dbReference>
<dbReference type="Gene3D" id="3.40.1620.10">
    <property type="entry name" value="YefM-like domain"/>
    <property type="match status" value="1"/>
</dbReference>
<keyword evidence="4" id="KW-1185">Reference proteome</keyword>
<evidence type="ECO:0000313" key="4">
    <source>
        <dbReference type="Proteomes" id="UP000710815"/>
    </source>
</evidence>
<accession>A0ABS9VRX0</accession>
<proteinExistence type="inferred from homology"/>
<dbReference type="PANTHER" id="PTHR33713:SF6">
    <property type="entry name" value="ANTITOXIN YEFM"/>
    <property type="match status" value="1"/>
</dbReference>
<dbReference type="RefSeq" id="WP_241512681.1">
    <property type="nucleotide sequence ID" value="NZ_JAFEJT020000002.1"/>
</dbReference>
<dbReference type="SUPFAM" id="SSF143120">
    <property type="entry name" value="YefM-like"/>
    <property type="match status" value="1"/>
</dbReference>
<dbReference type="InterPro" id="IPR006442">
    <property type="entry name" value="Antitoxin_Phd/YefM"/>
</dbReference>